<dbReference type="PANTHER" id="PTHR45348:SF2">
    <property type="entry name" value="ZINC-TYPE ALCOHOL DEHYDROGENASE-LIKE PROTEIN C2E1P3.01"/>
    <property type="match status" value="1"/>
</dbReference>
<dbReference type="InterPro" id="IPR013154">
    <property type="entry name" value="ADH-like_N"/>
</dbReference>
<protein>
    <submittedName>
        <fullName evidence="2">GroES-like protein</fullName>
    </submittedName>
</protein>
<organism evidence="2 3">
    <name type="scientific">Exidia glandulosa HHB12029</name>
    <dbReference type="NCBI Taxonomy" id="1314781"/>
    <lineage>
        <taxon>Eukaryota</taxon>
        <taxon>Fungi</taxon>
        <taxon>Dikarya</taxon>
        <taxon>Basidiomycota</taxon>
        <taxon>Agaricomycotina</taxon>
        <taxon>Agaricomycetes</taxon>
        <taxon>Auriculariales</taxon>
        <taxon>Exidiaceae</taxon>
        <taxon>Exidia</taxon>
    </lineage>
</organism>
<dbReference type="SMART" id="SM00829">
    <property type="entry name" value="PKS_ER"/>
    <property type="match status" value="1"/>
</dbReference>
<dbReference type="CDD" id="cd08249">
    <property type="entry name" value="enoyl_reductase_like"/>
    <property type="match status" value="1"/>
</dbReference>
<dbReference type="EMBL" id="KV425910">
    <property type="protein sequence ID" value="KZV99414.1"/>
    <property type="molecule type" value="Genomic_DNA"/>
</dbReference>
<evidence type="ECO:0000313" key="3">
    <source>
        <dbReference type="Proteomes" id="UP000077266"/>
    </source>
</evidence>
<evidence type="ECO:0000313" key="2">
    <source>
        <dbReference type="EMBL" id="KZV99414.1"/>
    </source>
</evidence>
<name>A0A165MKS4_EXIGL</name>
<dbReference type="OrthoDB" id="10257049at2759"/>
<proteinExistence type="predicted"/>
<dbReference type="Pfam" id="PF00107">
    <property type="entry name" value="ADH_zinc_N"/>
    <property type="match status" value="1"/>
</dbReference>
<dbReference type="InParanoid" id="A0A165MKS4"/>
<keyword evidence="3" id="KW-1185">Reference proteome</keyword>
<dbReference type="SUPFAM" id="SSF50129">
    <property type="entry name" value="GroES-like"/>
    <property type="match status" value="1"/>
</dbReference>
<dbReference type="SUPFAM" id="SSF51735">
    <property type="entry name" value="NAD(P)-binding Rossmann-fold domains"/>
    <property type="match status" value="1"/>
</dbReference>
<dbReference type="InterPro" id="IPR036291">
    <property type="entry name" value="NAD(P)-bd_dom_sf"/>
</dbReference>
<dbReference type="Pfam" id="PF08240">
    <property type="entry name" value="ADH_N"/>
    <property type="match status" value="1"/>
</dbReference>
<dbReference type="Gene3D" id="3.90.180.10">
    <property type="entry name" value="Medium-chain alcohol dehydrogenases, catalytic domain"/>
    <property type="match status" value="1"/>
</dbReference>
<reference evidence="2 3" key="1">
    <citation type="journal article" date="2016" name="Mol. Biol. Evol.">
        <title>Comparative Genomics of Early-Diverging Mushroom-Forming Fungi Provides Insights into the Origins of Lignocellulose Decay Capabilities.</title>
        <authorList>
            <person name="Nagy L.G."/>
            <person name="Riley R."/>
            <person name="Tritt A."/>
            <person name="Adam C."/>
            <person name="Daum C."/>
            <person name="Floudas D."/>
            <person name="Sun H."/>
            <person name="Yadav J.S."/>
            <person name="Pangilinan J."/>
            <person name="Larsson K.H."/>
            <person name="Matsuura K."/>
            <person name="Barry K."/>
            <person name="Labutti K."/>
            <person name="Kuo R."/>
            <person name="Ohm R.A."/>
            <person name="Bhattacharya S.S."/>
            <person name="Shirouzu T."/>
            <person name="Yoshinaga Y."/>
            <person name="Martin F.M."/>
            <person name="Grigoriev I.V."/>
            <person name="Hibbett D.S."/>
        </authorList>
    </citation>
    <scope>NUCLEOTIDE SEQUENCE [LARGE SCALE GENOMIC DNA]</scope>
    <source>
        <strain evidence="2 3">HHB12029</strain>
    </source>
</reference>
<evidence type="ECO:0000259" key="1">
    <source>
        <dbReference type="SMART" id="SM00829"/>
    </source>
</evidence>
<feature type="domain" description="Enoyl reductase (ER)" evidence="1">
    <location>
        <begin position="3"/>
        <end position="284"/>
    </location>
</feature>
<dbReference type="InterPro" id="IPR047122">
    <property type="entry name" value="Trans-enoyl_RdTase-like"/>
</dbReference>
<dbReference type="STRING" id="1314781.A0A165MKS4"/>
<dbReference type="InterPro" id="IPR011032">
    <property type="entry name" value="GroES-like_sf"/>
</dbReference>
<dbReference type="Gene3D" id="3.40.50.720">
    <property type="entry name" value="NAD(P)-binding Rossmann-like Domain"/>
    <property type="match status" value="1"/>
</dbReference>
<dbReference type="InterPro" id="IPR020843">
    <property type="entry name" value="ER"/>
</dbReference>
<dbReference type="GO" id="GO:0016651">
    <property type="term" value="F:oxidoreductase activity, acting on NAD(P)H"/>
    <property type="evidence" value="ECO:0007669"/>
    <property type="project" value="InterPro"/>
</dbReference>
<dbReference type="InterPro" id="IPR013149">
    <property type="entry name" value="ADH-like_C"/>
</dbReference>
<dbReference type="PANTHER" id="PTHR45348">
    <property type="entry name" value="HYPOTHETICAL OXIDOREDUCTASE (EUROFUNG)"/>
    <property type="match status" value="1"/>
</dbReference>
<sequence length="307" mass="33060">MELLIENIAIAQNPVDWKQLAWDYWIPDIPWTNGCDVTGTVVKVGSGVTKFKAGDRIVTYLSRRTPRHGSYQTLSIADESLTAHLPERYTYEQGATIPLGFITAACGLINPLGVKLLVDGPSKNESLLVWGGSSSCGAFAIQLAKAAGYTVFSTASPVNHDYVLSLGASAVFDYHDDDVVEKIRNAAGPNLSLVYDAIAENGSIEASAACITSPSGGVIASVLGIPEKDFGNVKVLQARAFLIGESKEVNDITYEILDAMLQSGKLIPNRVKVLPGGLRAVKEGWELGREHKISGEKFVYRIAETQF</sequence>
<dbReference type="Proteomes" id="UP000077266">
    <property type="component" value="Unassembled WGS sequence"/>
</dbReference>
<accession>A0A165MKS4</accession>
<gene>
    <name evidence="2" type="ORF">EXIGLDRAFT_640607</name>
</gene>
<dbReference type="AlphaFoldDB" id="A0A165MKS4"/>